<evidence type="ECO:0000256" key="1">
    <source>
        <dbReference type="SAM" id="MobiDB-lite"/>
    </source>
</evidence>
<feature type="region of interest" description="Disordered" evidence="1">
    <location>
        <begin position="31"/>
        <end position="52"/>
    </location>
</feature>
<dbReference type="Proteomes" id="UP001295684">
    <property type="component" value="Unassembled WGS sequence"/>
</dbReference>
<reference evidence="2" key="1">
    <citation type="submission" date="2023-07" db="EMBL/GenBank/DDBJ databases">
        <authorList>
            <consortium name="AG Swart"/>
            <person name="Singh M."/>
            <person name="Singh A."/>
            <person name="Seah K."/>
            <person name="Emmerich C."/>
        </authorList>
    </citation>
    <scope>NUCLEOTIDE SEQUENCE</scope>
    <source>
        <strain evidence="2">DP1</strain>
    </source>
</reference>
<accession>A0AAD1X9K1</accession>
<name>A0AAD1X9K1_EUPCR</name>
<keyword evidence="3" id="KW-1185">Reference proteome</keyword>
<evidence type="ECO:0000313" key="2">
    <source>
        <dbReference type="EMBL" id="CAI2362731.1"/>
    </source>
</evidence>
<protein>
    <submittedName>
        <fullName evidence="2">Uncharacterized protein</fullName>
    </submittedName>
</protein>
<dbReference type="AlphaFoldDB" id="A0AAD1X9K1"/>
<feature type="region of interest" description="Disordered" evidence="1">
    <location>
        <begin position="246"/>
        <end position="267"/>
    </location>
</feature>
<organism evidence="2 3">
    <name type="scientific">Euplotes crassus</name>
    <dbReference type="NCBI Taxonomy" id="5936"/>
    <lineage>
        <taxon>Eukaryota</taxon>
        <taxon>Sar</taxon>
        <taxon>Alveolata</taxon>
        <taxon>Ciliophora</taxon>
        <taxon>Intramacronucleata</taxon>
        <taxon>Spirotrichea</taxon>
        <taxon>Hypotrichia</taxon>
        <taxon>Euplotida</taxon>
        <taxon>Euplotidae</taxon>
        <taxon>Moneuplotes</taxon>
    </lineage>
</organism>
<sequence>MEFREERNLGTIYSRKIKHIFQRGYFKNQSKRATSNNFARGRGNDLPSSRRQHTTIKISNSFAKSYISKKNIKDIKSKLNANHRRTSRGLTDLRYQSVGRTQKKAYPPDQQHNEYRSSMIKKFTDKRTHISSNFQNPTPPPKKRRIKMTLAGMNNLSLEKIHPKLGLESSCGSSDPLSANKGYELGSVIGSVVREKIERSKNCLLESKKILDDLEKSTLSEKMSVSPIGMGYNILKPQKSLKNPSNFRPPNIPQSHQNPLPNFSISKNLQKPHSKLITPIAEHKALLSKLGRDSGRERSRPLIILGYKETSLFSVPAETRESHDF</sequence>
<dbReference type="EMBL" id="CAMPGE010003885">
    <property type="protein sequence ID" value="CAI2362731.1"/>
    <property type="molecule type" value="Genomic_DNA"/>
</dbReference>
<comment type="caution">
    <text evidence="2">The sequence shown here is derived from an EMBL/GenBank/DDBJ whole genome shotgun (WGS) entry which is preliminary data.</text>
</comment>
<gene>
    <name evidence="2" type="ORF">ECRASSUSDP1_LOCUS4057</name>
</gene>
<proteinExistence type="predicted"/>
<evidence type="ECO:0000313" key="3">
    <source>
        <dbReference type="Proteomes" id="UP001295684"/>
    </source>
</evidence>